<protein>
    <submittedName>
        <fullName evidence="3">16S/23S rRNA (Cytidine-2'-O)-methyltransferase TlyA</fullName>
        <ecNumber evidence="3">2.1.1.226</ecNumber>
    </submittedName>
</protein>
<keyword evidence="3" id="KW-0489">Methyltransferase</keyword>
<evidence type="ECO:0000313" key="3">
    <source>
        <dbReference type="EMBL" id="KKB96566.1"/>
    </source>
</evidence>
<dbReference type="EMBL" id="JYHA01000055">
    <property type="protein sequence ID" value="KKB96566.1"/>
    <property type="molecule type" value="Genomic_DNA"/>
</dbReference>
<dbReference type="PANTHER" id="PTHR32319:SF0">
    <property type="entry name" value="BACTERIAL HEMOLYSIN-LIKE PROTEIN"/>
    <property type="match status" value="1"/>
</dbReference>
<dbReference type="PANTHER" id="PTHR32319">
    <property type="entry name" value="BACTERIAL HEMOLYSIN-LIKE PROTEIN"/>
    <property type="match status" value="1"/>
</dbReference>
<feature type="domain" description="Ribosomal RNA methyltransferase FtsJ" evidence="2">
    <location>
        <begin position="4"/>
        <end position="116"/>
    </location>
</feature>
<proteinExistence type="predicted"/>
<dbReference type="SUPFAM" id="SSF53335">
    <property type="entry name" value="S-adenosyl-L-methionine-dependent methyltransferases"/>
    <property type="match status" value="1"/>
</dbReference>
<gene>
    <name evidence="3" type="primary">tlyA</name>
    <name evidence="3" type="ORF">SZ25_00343</name>
</gene>
<dbReference type="GO" id="GO:0032259">
    <property type="term" value="P:methylation"/>
    <property type="evidence" value="ECO:0007669"/>
    <property type="project" value="UniProtKB-KW"/>
</dbReference>
<dbReference type="AlphaFoldDB" id="A0A0F5MPE6"/>
<dbReference type="Proteomes" id="UP000033358">
    <property type="component" value="Unassembled WGS sequence"/>
</dbReference>
<sequence length="118" mass="13434">MLERTNAKYLNQELIKDPLDLIVCDASFIGLEQILPSSLSFAKDGARLLALIKPQFEIRKDQVEKGGIVRDAKLHQEVIERISNWLISQNWQIEGVIESPIKGMKGNKEFLISARFLI</sequence>
<dbReference type="EC" id="2.1.1.226" evidence="3"/>
<dbReference type="Gene3D" id="3.40.50.150">
    <property type="entry name" value="Vaccinia Virus protein VP39"/>
    <property type="match status" value="1"/>
</dbReference>
<name>A0A0F5MPE6_9RICK</name>
<dbReference type="GO" id="GO:0008168">
    <property type="term" value="F:methyltransferase activity"/>
    <property type="evidence" value="ECO:0007669"/>
    <property type="project" value="UniProtKB-KW"/>
</dbReference>
<evidence type="ECO:0000313" key="4">
    <source>
        <dbReference type="Proteomes" id="UP000033358"/>
    </source>
</evidence>
<dbReference type="GO" id="GO:0003723">
    <property type="term" value="F:RNA binding"/>
    <property type="evidence" value="ECO:0007669"/>
    <property type="project" value="UniProtKB-KW"/>
</dbReference>
<dbReference type="InterPro" id="IPR047048">
    <property type="entry name" value="TlyA"/>
</dbReference>
<dbReference type="InterPro" id="IPR002877">
    <property type="entry name" value="RNA_MeTrfase_FtsJ_dom"/>
</dbReference>
<dbReference type="InterPro" id="IPR029063">
    <property type="entry name" value="SAM-dependent_MTases_sf"/>
</dbReference>
<keyword evidence="3" id="KW-0808">Transferase</keyword>
<accession>A0A0F5MPE6</accession>
<keyword evidence="1" id="KW-0694">RNA-binding</keyword>
<dbReference type="Pfam" id="PF01728">
    <property type="entry name" value="FtsJ"/>
    <property type="match status" value="1"/>
</dbReference>
<keyword evidence="4" id="KW-1185">Reference proteome</keyword>
<dbReference type="PATRIC" id="fig|1607817.3.peg.341"/>
<comment type="caution">
    <text evidence="3">The sequence shown here is derived from an EMBL/GenBank/DDBJ whole genome shotgun (WGS) entry which is preliminary data.</text>
</comment>
<organism evidence="3 4">
    <name type="scientific">Candidatus Arcanibacter lacustris</name>
    <dbReference type="NCBI Taxonomy" id="1607817"/>
    <lineage>
        <taxon>Bacteria</taxon>
        <taxon>Pseudomonadati</taxon>
        <taxon>Pseudomonadota</taxon>
        <taxon>Alphaproteobacteria</taxon>
        <taxon>Rickettsiales</taxon>
        <taxon>Candidatus Arcanibacter</taxon>
    </lineage>
</organism>
<evidence type="ECO:0000259" key="2">
    <source>
        <dbReference type="Pfam" id="PF01728"/>
    </source>
</evidence>
<evidence type="ECO:0000256" key="1">
    <source>
        <dbReference type="ARBA" id="ARBA00022884"/>
    </source>
</evidence>
<reference evidence="3 4" key="1">
    <citation type="submission" date="2015-02" db="EMBL/GenBank/DDBJ databases">
        <title>Single cell genomics of a rare environmental alphaproteobacterium provides unique insights into Rickettsiaceae evolution.</title>
        <authorList>
            <person name="Martijn J."/>
            <person name="Schulz F."/>
            <person name="Zaremba-Niedzwiedzka K."/>
            <person name="Viklund J."/>
            <person name="Stepanauskas R."/>
            <person name="Andersson S.G.E."/>
            <person name="Horn M."/>
            <person name="Guy L."/>
            <person name="Ettema T.J.G."/>
        </authorList>
    </citation>
    <scope>NUCLEOTIDE SEQUENCE [LARGE SCALE GENOMIC DNA]</scope>
    <source>
        <strain evidence="3 4">SCGC AAA041-L04</strain>
    </source>
</reference>